<keyword evidence="3 7" id="KW-0863">Zinc-finger</keyword>
<name>A0A1Y2CX62_9FUNG</name>
<dbReference type="Pfam" id="PF06839">
    <property type="entry name" value="Zn_ribbon_GRF"/>
    <property type="match status" value="1"/>
</dbReference>
<evidence type="ECO:0000256" key="7">
    <source>
        <dbReference type="PROSITE-ProRule" id="PRU01343"/>
    </source>
</evidence>
<accession>A0A1Y2CX62</accession>
<feature type="active site" evidence="5 6">
    <location>
        <position position="466"/>
    </location>
</feature>
<evidence type="ECO:0000256" key="5">
    <source>
        <dbReference type="PIRSR" id="PIRSR622684-1"/>
    </source>
</evidence>
<dbReference type="OrthoDB" id="424753at2759"/>
<dbReference type="InterPro" id="IPR010666">
    <property type="entry name" value="Znf_GRF"/>
</dbReference>
<dbReference type="PANTHER" id="PTHR10183:SF382">
    <property type="entry name" value="CALPAIN-15"/>
    <property type="match status" value="1"/>
</dbReference>
<dbReference type="Pfam" id="PF00648">
    <property type="entry name" value="Peptidase_C2"/>
    <property type="match status" value="1"/>
</dbReference>
<dbReference type="PANTHER" id="PTHR10183">
    <property type="entry name" value="CALPAIN"/>
    <property type="match status" value="1"/>
</dbReference>
<evidence type="ECO:0000256" key="1">
    <source>
        <dbReference type="ARBA" id="ARBA00007623"/>
    </source>
</evidence>
<comment type="similarity">
    <text evidence="1">Belongs to the peptidase C2 family.</text>
</comment>
<evidence type="ECO:0000313" key="11">
    <source>
        <dbReference type="Proteomes" id="UP000193642"/>
    </source>
</evidence>
<feature type="active site" evidence="5">
    <location>
        <position position="434"/>
    </location>
</feature>
<dbReference type="GO" id="GO:0008270">
    <property type="term" value="F:zinc ion binding"/>
    <property type="evidence" value="ECO:0007669"/>
    <property type="project" value="UniProtKB-KW"/>
</dbReference>
<dbReference type="PROSITE" id="PS50203">
    <property type="entry name" value="CALPAIN_CAT"/>
    <property type="match status" value="1"/>
</dbReference>
<evidence type="ECO:0000313" key="10">
    <source>
        <dbReference type="EMBL" id="ORY51621.1"/>
    </source>
</evidence>
<keyword evidence="6" id="KW-0788">Thiol protease</keyword>
<dbReference type="SMART" id="SM00230">
    <property type="entry name" value="CysPc"/>
    <property type="match status" value="1"/>
</dbReference>
<evidence type="ECO:0000256" key="6">
    <source>
        <dbReference type="PROSITE-ProRule" id="PRU00239"/>
    </source>
</evidence>
<comment type="caution">
    <text evidence="10">The sequence shown here is derived from an EMBL/GenBank/DDBJ whole genome shotgun (WGS) entry which is preliminary data.</text>
</comment>
<dbReference type="GO" id="GO:0005737">
    <property type="term" value="C:cytoplasm"/>
    <property type="evidence" value="ECO:0007669"/>
    <property type="project" value="TreeGrafter"/>
</dbReference>
<dbReference type="InterPro" id="IPR001300">
    <property type="entry name" value="Peptidase_C2_calpain_cat"/>
</dbReference>
<dbReference type="InterPro" id="IPR038765">
    <property type="entry name" value="Papain-like_cys_pep_sf"/>
</dbReference>
<keyword evidence="11" id="KW-1185">Reference proteome</keyword>
<sequence>MIRRPASIAPDVWTALPPDIQAELSAAETDQPINVDNGPVPPGIDATVWASLPPELRSEFISAPDSPPPSSSSSSFALVSFGRRSLPLRLPKEAESATTTTTWIYSVAPDTERQPASAAPLLNATELWTDEKFVADASAIDGFRVAESSPSTATVSPVNPKCGCNKAARLKTVYKENKNHGRKFFACAAPQAKGCSFFMWAPETGQFALRHSKEHTSIEWKRLSLNLLASPSDEYSPNHIRQGRVGDCWFVSALSVIAENPALLHRVLPSQPGPKHGYFLARFFIDGKWQEYCVDNYFPLMPPEQVKKSTVASHPGPHLYFAKAVNKNIWVPVLEKAYAKAHSSYQAISGGQIAEALFDLTGFPTESIPFGGIGFDSELFWTRLLSFQSQGFLMGAVCPQSGDGLVGGHAYSLLQVVEESIEDGLVIGKTKNLHDYFDAGVKRKWDDTQEFGVTDHGTLRLIKLRNPWGKVEWKGKFGVDSAEWSSSLRKRLNHDQKEDEGGGVFWISYHDFLTRFSQVDVCFTHLTHQLLNIECTLPPGLSIATSSIIELSVPDPTLIYISLCQRTKRGKPAEDFYYTDLNLLLLTLSDNDPTEIVSIQDLRMFGQGRDNHFDLFLGERGRVVRYLLVPFSVERETAIQEAKVFKKGMNRVGSGESKQLTLKGLEFTVRIMSANCVGASFRKWKGGNTDFVWDAVERGICDTTLVGRSGLNGSLNLVKQMNLPTPFYYTAPRDTWVSQYQGVWTSHNFTLRLVESRGLALAHFTNTHEKLWIRIRVELRAATKTYNSTQQSVWRVVPPKTRRIIGSCVCPSWEGVYGHQVIAMGNIEWESFVGGCQCEDLGDMECGCRVSGLFGEYAII</sequence>
<evidence type="ECO:0000259" key="8">
    <source>
        <dbReference type="PROSITE" id="PS50203"/>
    </source>
</evidence>
<keyword evidence="4" id="KW-0862">Zinc</keyword>
<dbReference type="PRINTS" id="PR00704">
    <property type="entry name" value="CALPAIN"/>
</dbReference>
<organism evidence="10 11">
    <name type="scientific">Rhizoclosmatium globosum</name>
    <dbReference type="NCBI Taxonomy" id="329046"/>
    <lineage>
        <taxon>Eukaryota</taxon>
        <taxon>Fungi</taxon>
        <taxon>Fungi incertae sedis</taxon>
        <taxon>Chytridiomycota</taxon>
        <taxon>Chytridiomycota incertae sedis</taxon>
        <taxon>Chytridiomycetes</taxon>
        <taxon>Chytridiales</taxon>
        <taxon>Chytriomycetaceae</taxon>
        <taxon>Rhizoclosmatium</taxon>
    </lineage>
</organism>
<dbReference type="PROSITE" id="PS51999">
    <property type="entry name" value="ZF_GRF"/>
    <property type="match status" value="1"/>
</dbReference>
<protein>
    <submittedName>
        <fullName evidence="10">Cysteine proteinase</fullName>
    </submittedName>
</protein>
<dbReference type="PROSITE" id="PS00139">
    <property type="entry name" value="THIOL_PROTEASE_CYS"/>
    <property type="match status" value="1"/>
</dbReference>
<keyword evidence="6" id="KW-0378">Hydrolase</keyword>
<feature type="active site" evidence="5 6">
    <location>
        <position position="248"/>
    </location>
</feature>
<evidence type="ECO:0000256" key="4">
    <source>
        <dbReference type="ARBA" id="ARBA00022833"/>
    </source>
</evidence>
<dbReference type="CDD" id="cd00044">
    <property type="entry name" value="CysPc"/>
    <property type="match status" value="1"/>
</dbReference>
<evidence type="ECO:0000259" key="9">
    <source>
        <dbReference type="PROSITE" id="PS51999"/>
    </source>
</evidence>
<feature type="domain" description="Calpain catalytic" evidence="8">
    <location>
        <begin position="198"/>
        <end position="525"/>
    </location>
</feature>
<gene>
    <name evidence="10" type="ORF">BCR33DRAFT_846380</name>
</gene>
<keyword evidence="2" id="KW-0479">Metal-binding</keyword>
<dbReference type="SUPFAM" id="SSF54001">
    <property type="entry name" value="Cysteine proteinases"/>
    <property type="match status" value="1"/>
</dbReference>
<dbReference type="GO" id="GO:0004198">
    <property type="term" value="F:calcium-dependent cysteine-type endopeptidase activity"/>
    <property type="evidence" value="ECO:0007669"/>
    <property type="project" value="InterPro"/>
</dbReference>
<evidence type="ECO:0000256" key="2">
    <source>
        <dbReference type="ARBA" id="ARBA00022723"/>
    </source>
</evidence>
<dbReference type="Proteomes" id="UP000193642">
    <property type="component" value="Unassembled WGS sequence"/>
</dbReference>
<keyword evidence="6" id="KW-0645">Protease</keyword>
<dbReference type="InterPro" id="IPR000169">
    <property type="entry name" value="Pept_cys_AS"/>
</dbReference>
<evidence type="ECO:0000256" key="3">
    <source>
        <dbReference type="ARBA" id="ARBA00022771"/>
    </source>
</evidence>
<dbReference type="GO" id="GO:0006508">
    <property type="term" value="P:proteolysis"/>
    <property type="evidence" value="ECO:0007669"/>
    <property type="project" value="UniProtKB-KW"/>
</dbReference>
<reference evidence="10 11" key="1">
    <citation type="submission" date="2016-07" db="EMBL/GenBank/DDBJ databases">
        <title>Pervasive Adenine N6-methylation of Active Genes in Fungi.</title>
        <authorList>
            <consortium name="DOE Joint Genome Institute"/>
            <person name="Mondo S.J."/>
            <person name="Dannebaum R.O."/>
            <person name="Kuo R.C."/>
            <person name="Labutti K."/>
            <person name="Haridas S."/>
            <person name="Kuo A."/>
            <person name="Salamov A."/>
            <person name="Ahrendt S.R."/>
            <person name="Lipzen A."/>
            <person name="Sullivan W."/>
            <person name="Andreopoulos W.B."/>
            <person name="Clum A."/>
            <person name="Lindquist E."/>
            <person name="Daum C."/>
            <person name="Ramamoorthy G.K."/>
            <person name="Gryganskyi A."/>
            <person name="Culley D."/>
            <person name="Magnuson J.K."/>
            <person name="James T.Y."/>
            <person name="O'Malley M.A."/>
            <person name="Stajich J.E."/>
            <person name="Spatafora J.W."/>
            <person name="Visel A."/>
            <person name="Grigoriev I.V."/>
        </authorList>
    </citation>
    <scope>NUCLEOTIDE SEQUENCE [LARGE SCALE GENOMIC DNA]</scope>
    <source>
        <strain evidence="10 11">JEL800</strain>
    </source>
</reference>
<feature type="active site" evidence="6">
    <location>
        <position position="409"/>
    </location>
</feature>
<dbReference type="STRING" id="329046.A0A1Y2CX62"/>
<dbReference type="AlphaFoldDB" id="A0A1Y2CX62"/>
<feature type="domain" description="GRF-type" evidence="9">
    <location>
        <begin position="162"/>
        <end position="204"/>
    </location>
</feature>
<dbReference type="InterPro" id="IPR022684">
    <property type="entry name" value="Calpain_cysteine_protease"/>
</dbReference>
<dbReference type="Gene3D" id="3.90.70.10">
    <property type="entry name" value="Cysteine proteinases"/>
    <property type="match status" value="1"/>
</dbReference>
<proteinExistence type="inferred from homology"/>
<dbReference type="EMBL" id="MCGO01000005">
    <property type="protein sequence ID" value="ORY51621.1"/>
    <property type="molecule type" value="Genomic_DNA"/>
</dbReference>